<protein>
    <submittedName>
        <fullName evidence="1">Uncharacterized protein</fullName>
    </submittedName>
</protein>
<reference evidence="1" key="1">
    <citation type="submission" date="2022-02" db="EMBL/GenBank/DDBJ databases">
        <authorList>
            <person name="Henning P.M."/>
            <person name="McCubbin A.G."/>
            <person name="Shore J.S."/>
        </authorList>
    </citation>
    <scope>NUCLEOTIDE SEQUENCE</scope>
    <source>
        <strain evidence="1">F60SS</strain>
        <tissue evidence="1">Leaves</tissue>
    </source>
</reference>
<proteinExistence type="predicted"/>
<dbReference type="Proteomes" id="UP001141552">
    <property type="component" value="Unassembled WGS sequence"/>
</dbReference>
<organism evidence="1 2">
    <name type="scientific">Turnera subulata</name>
    <dbReference type="NCBI Taxonomy" id="218843"/>
    <lineage>
        <taxon>Eukaryota</taxon>
        <taxon>Viridiplantae</taxon>
        <taxon>Streptophyta</taxon>
        <taxon>Embryophyta</taxon>
        <taxon>Tracheophyta</taxon>
        <taxon>Spermatophyta</taxon>
        <taxon>Magnoliopsida</taxon>
        <taxon>eudicotyledons</taxon>
        <taxon>Gunneridae</taxon>
        <taxon>Pentapetalae</taxon>
        <taxon>rosids</taxon>
        <taxon>fabids</taxon>
        <taxon>Malpighiales</taxon>
        <taxon>Passifloraceae</taxon>
        <taxon>Turnera</taxon>
    </lineage>
</organism>
<gene>
    <name evidence="1" type="ORF">Tsubulata_028270</name>
</gene>
<evidence type="ECO:0000313" key="1">
    <source>
        <dbReference type="EMBL" id="KAJ4827308.1"/>
    </source>
</evidence>
<comment type="caution">
    <text evidence="1">The sequence shown here is derived from an EMBL/GenBank/DDBJ whole genome shotgun (WGS) entry which is preliminary data.</text>
</comment>
<evidence type="ECO:0000313" key="2">
    <source>
        <dbReference type="Proteomes" id="UP001141552"/>
    </source>
</evidence>
<sequence>MKRRRTGHGTLQTAAVKEGIAADGAVPCALWRCFAWRLRWRPLRVVKAAIEVVGLERRSSYSLLPLLLRLLRRWARGGGGGSELPSACAPLRQLTRMAGTRAAALAVGLTRQPSWLRPLPRSAAPAAAAPSLLSGG</sequence>
<name>A0A9Q0J3S2_9ROSI</name>
<reference evidence="1" key="2">
    <citation type="journal article" date="2023" name="Plants (Basel)">
        <title>Annotation of the Turnera subulata (Passifloraceae) Draft Genome Reveals the S-Locus Evolved after the Divergence of Turneroideae from Passifloroideae in a Stepwise Manner.</title>
        <authorList>
            <person name="Henning P.M."/>
            <person name="Roalson E.H."/>
            <person name="Mir W."/>
            <person name="McCubbin A.G."/>
            <person name="Shore J.S."/>
        </authorList>
    </citation>
    <scope>NUCLEOTIDE SEQUENCE</scope>
    <source>
        <strain evidence="1">F60SS</strain>
    </source>
</reference>
<dbReference type="EMBL" id="JAKUCV010006440">
    <property type="protein sequence ID" value="KAJ4827308.1"/>
    <property type="molecule type" value="Genomic_DNA"/>
</dbReference>
<dbReference type="AlphaFoldDB" id="A0A9Q0J3S2"/>
<accession>A0A9Q0J3S2</accession>
<keyword evidence="2" id="KW-1185">Reference proteome</keyword>